<dbReference type="Proteomes" id="UP001152523">
    <property type="component" value="Unassembled WGS sequence"/>
</dbReference>
<feature type="transmembrane region" description="Helical" evidence="2">
    <location>
        <begin position="88"/>
        <end position="108"/>
    </location>
</feature>
<feature type="compositionally biased region" description="Polar residues" evidence="1">
    <location>
        <begin position="1"/>
        <end position="14"/>
    </location>
</feature>
<gene>
    <name evidence="3" type="ORF">CEPIT_LOCUS24708</name>
</gene>
<protein>
    <submittedName>
        <fullName evidence="3">Uncharacterized protein</fullName>
    </submittedName>
</protein>
<dbReference type="EMBL" id="CAMAPF010000927">
    <property type="protein sequence ID" value="CAH9122760.1"/>
    <property type="molecule type" value="Genomic_DNA"/>
</dbReference>
<evidence type="ECO:0000256" key="1">
    <source>
        <dbReference type="SAM" id="MobiDB-lite"/>
    </source>
</evidence>
<reference evidence="3" key="1">
    <citation type="submission" date="2022-07" db="EMBL/GenBank/DDBJ databases">
        <authorList>
            <person name="Macas J."/>
            <person name="Novak P."/>
            <person name="Neumann P."/>
        </authorList>
    </citation>
    <scope>NUCLEOTIDE SEQUENCE</scope>
</reference>
<keyword evidence="2" id="KW-1133">Transmembrane helix</keyword>
<keyword evidence="2" id="KW-0472">Membrane</keyword>
<accession>A0AAV0EL32</accession>
<keyword evidence="2" id="KW-0812">Transmembrane</keyword>
<sequence length="115" mass="13307">MDFNGKSQGANWQEQFGEPKKDSVSDKFSGVEIHFYHTIAARLPPEPPPCEKAICRKFLFSYYFFLHSTLLYFSLIMYGWSILIFEELLIGSSSFSVILGYFLPVFCLESHVVLY</sequence>
<comment type="caution">
    <text evidence="3">The sequence shown here is derived from an EMBL/GenBank/DDBJ whole genome shotgun (WGS) entry which is preliminary data.</text>
</comment>
<feature type="transmembrane region" description="Helical" evidence="2">
    <location>
        <begin position="62"/>
        <end position="82"/>
    </location>
</feature>
<name>A0AAV0EL32_9ASTE</name>
<dbReference type="AlphaFoldDB" id="A0AAV0EL32"/>
<evidence type="ECO:0000313" key="3">
    <source>
        <dbReference type="EMBL" id="CAH9122760.1"/>
    </source>
</evidence>
<evidence type="ECO:0000313" key="4">
    <source>
        <dbReference type="Proteomes" id="UP001152523"/>
    </source>
</evidence>
<feature type="region of interest" description="Disordered" evidence="1">
    <location>
        <begin position="1"/>
        <end position="25"/>
    </location>
</feature>
<keyword evidence="4" id="KW-1185">Reference proteome</keyword>
<evidence type="ECO:0000256" key="2">
    <source>
        <dbReference type="SAM" id="Phobius"/>
    </source>
</evidence>
<organism evidence="3 4">
    <name type="scientific">Cuscuta epithymum</name>
    <dbReference type="NCBI Taxonomy" id="186058"/>
    <lineage>
        <taxon>Eukaryota</taxon>
        <taxon>Viridiplantae</taxon>
        <taxon>Streptophyta</taxon>
        <taxon>Embryophyta</taxon>
        <taxon>Tracheophyta</taxon>
        <taxon>Spermatophyta</taxon>
        <taxon>Magnoliopsida</taxon>
        <taxon>eudicotyledons</taxon>
        <taxon>Gunneridae</taxon>
        <taxon>Pentapetalae</taxon>
        <taxon>asterids</taxon>
        <taxon>lamiids</taxon>
        <taxon>Solanales</taxon>
        <taxon>Convolvulaceae</taxon>
        <taxon>Cuscuteae</taxon>
        <taxon>Cuscuta</taxon>
        <taxon>Cuscuta subgen. Cuscuta</taxon>
    </lineage>
</organism>
<proteinExistence type="predicted"/>